<dbReference type="NCBIfam" id="NF003513">
    <property type="entry name" value="PRK05182.1-2"/>
    <property type="match status" value="1"/>
</dbReference>
<dbReference type="EMBL" id="CP003096">
    <property type="protein sequence ID" value="AER66410.1"/>
    <property type="molecule type" value="Genomic_DNA"/>
</dbReference>
<proteinExistence type="inferred from homology"/>
<dbReference type="SUPFAM" id="SSF47789">
    <property type="entry name" value="C-terminal domain of RNA polymerase alpha subunit"/>
    <property type="match status" value="1"/>
</dbReference>
<gene>
    <name evidence="12" type="primary">rpoA</name>
    <name evidence="15" type="ordered locus">Tlie_0675</name>
</gene>
<dbReference type="Proteomes" id="UP000005868">
    <property type="component" value="Chromosome"/>
</dbReference>
<evidence type="ECO:0000256" key="12">
    <source>
        <dbReference type="HAMAP-Rule" id="MF_00059"/>
    </source>
</evidence>
<dbReference type="InterPro" id="IPR011773">
    <property type="entry name" value="DNA-dir_RpoA"/>
</dbReference>
<dbReference type="NCBIfam" id="NF003519">
    <property type="entry name" value="PRK05182.2-5"/>
    <property type="match status" value="1"/>
</dbReference>
<feature type="domain" description="DNA-directed RNA polymerase RpoA/D/Rpb3-type" evidence="14">
    <location>
        <begin position="17"/>
        <end position="224"/>
    </location>
</feature>
<evidence type="ECO:0000256" key="3">
    <source>
        <dbReference type="ARBA" id="ARBA00015972"/>
    </source>
</evidence>
<evidence type="ECO:0000256" key="5">
    <source>
        <dbReference type="ARBA" id="ARBA00022679"/>
    </source>
</evidence>
<evidence type="ECO:0000256" key="8">
    <source>
        <dbReference type="ARBA" id="ARBA00032524"/>
    </source>
</evidence>
<reference evidence="15 16" key="2">
    <citation type="journal article" date="2012" name="Stand. Genomic Sci.">
        <title>Genome sequence of the moderately thermophilic, amino-acid-degrading and sulfur-reducing bacterium Thermovirga lienii type strain (Cas60314(T)).</title>
        <authorList>
            <person name="Goker M."/>
            <person name="Saunders E."/>
            <person name="Lapidus A."/>
            <person name="Nolan M."/>
            <person name="Lucas S."/>
            <person name="Hammon N."/>
            <person name="Deshpande S."/>
            <person name="Cheng J.F."/>
            <person name="Han C."/>
            <person name="Tapia R."/>
            <person name="Goodwin L.A."/>
            <person name="Pitluck S."/>
            <person name="Liolios K."/>
            <person name="Mavromatis K."/>
            <person name="Pagani I."/>
            <person name="Ivanova N."/>
            <person name="Mikhailova N."/>
            <person name="Pati A."/>
            <person name="Chen A."/>
            <person name="Palaniappan K."/>
            <person name="Land M."/>
            <person name="Chang Y.J."/>
            <person name="Jeffries C.D."/>
            <person name="Brambilla E.M."/>
            <person name="Rohde M."/>
            <person name="Spring S."/>
            <person name="Detter J.C."/>
            <person name="Woyke T."/>
            <person name="Bristow J."/>
            <person name="Eisen J.A."/>
            <person name="Markowitz V."/>
            <person name="Hugenholtz P."/>
            <person name="Kyrpides N.C."/>
            <person name="Klenk H.P."/>
        </authorList>
    </citation>
    <scope>NUCLEOTIDE SEQUENCE [LARGE SCALE GENOMIC DNA]</scope>
    <source>
        <strain evidence="16">ATCC BAA-1197 / DSM 17291 / Cas60314</strain>
    </source>
</reference>
<protein>
    <recommendedName>
        <fullName evidence="3 12">DNA-directed RNA polymerase subunit alpha</fullName>
        <shortName evidence="12">RNAP subunit alpha</shortName>
        <ecNumber evidence="2 12">2.7.7.6</ecNumber>
    </recommendedName>
    <alternativeName>
        <fullName evidence="9 12">RNA polymerase subunit alpha</fullName>
    </alternativeName>
    <alternativeName>
        <fullName evidence="8 12">Transcriptase subunit alpha</fullName>
    </alternativeName>
</protein>
<evidence type="ECO:0000256" key="9">
    <source>
        <dbReference type="ARBA" id="ARBA00033070"/>
    </source>
</evidence>
<evidence type="ECO:0000256" key="2">
    <source>
        <dbReference type="ARBA" id="ARBA00012418"/>
    </source>
</evidence>
<dbReference type="NCBIfam" id="TIGR02027">
    <property type="entry name" value="rpoA"/>
    <property type="match status" value="1"/>
</dbReference>
<evidence type="ECO:0000313" key="16">
    <source>
        <dbReference type="Proteomes" id="UP000005868"/>
    </source>
</evidence>
<dbReference type="SUPFAM" id="SSF55257">
    <property type="entry name" value="RBP11-like subunits of RNA polymerase"/>
    <property type="match status" value="1"/>
</dbReference>
<dbReference type="KEGG" id="tli:Tlie_0675"/>
<dbReference type="GO" id="GO:0003677">
    <property type="term" value="F:DNA binding"/>
    <property type="evidence" value="ECO:0007669"/>
    <property type="project" value="UniProtKB-UniRule"/>
</dbReference>
<keyword evidence="5 12" id="KW-0808">Transferase</keyword>
<feature type="region of interest" description="Disordered" evidence="13">
    <location>
        <begin position="318"/>
        <end position="339"/>
    </location>
</feature>
<dbReference type="HOGENOM" id="CLU_053084_0_1_0"/>
<dbReference type="InterPro" id="IPR036643">
    <property type="entry name" value="RNApol_insert_sf"/>
</dbReference>
<evidence type="ECO:0000256" key="13">
    <source>
        <dbReference type="SAM" id="MobiDB-lite"/>
    </source>
</evidence>
<sequence>MEHIRPEIRVEESTPQYGKIVVEPLERGYGVTLGNALRRVLLSSIRGASVTAVRIEGVVHEFSTIEGVREDVIELILNLKHVPVKSYASEVKVLRLEAVGPKVVTAADIQPDSQVEFVDPDAVICHLADGARVEMDIYVENGTGYASPSRPRPSYLPVDALMVDGIFSPVKKVKYEVQDARVGQRTDYERLILDIWTNGVAKPEEAVAEAAGILEGYFSRIKTFLGGADLVIPQEPEEPEEGEELEEKDSMSEEEKMLLAKPIKELELSIRSENCLLRGGVHTVGDLISKGRNELLKIRNLGKISLREIEEKLKKYGLELQDGASEEKSEATSAEAKED</sequence>
<dbReference type="Pfam" id="PF01000">
    <property type="entry name" value="RNA_pol_A_bac"/>
    <property type="match status" value="1"/>
</dbReference>
<dbReference type="OrthoDB" id="9805706at2"/>
<dbReference type="InterPro" id="IPR011260">
    <property type="entry name" value="RNAP_asu_C"/>
</dbReference>
<accession>G7V8W9</accession>
<evidence type="ECO:0000256" key="1">
    <source>
        <dbReference type="ARBA" id="ARBA00007123"/>
    </source>
</evidence>
<keyword evidence="4 12" id="KW-0240">DNA-directed RNA polymerase</keyword>
<evidence type="ECO:0000256" key="7">
    <source>
        <dbReference type="ARBA" id="ARBA00023163"/>
    </source>
</evidence>
<feature type="region of interest" description="Alpha C-terminal domain (alpha-CTD)" evidence="12">
    <location>
        <begin position="257"/>
        <end position="339"/>
    </location>
</feature>
<dbReference type="Gene3D" id="1.10.150.20">
    <property type="entry name" value="5' to 3' exonuclease, C-terminal subdomain"/>
    <property type="match status" value="1"/>
</dbReference>
<dbReference type="AlphaFoldDB" id="G7V8W9"/>
<feature type="compositionally biased region" description="Acidic residues" evidence="13">
    <location>
        <begin position="235"/>
        <end position="247"/>
    </location>
</feature>
<dbReference type="HAMAP" id="MF_00059">
    <property type="entry name" value="RNApol_bact_RpoA"/>
    <property type="match status" value="1"/>
</dbReference>
<keyword evidence="6 12" id="KW-0548">Nucleotidyltransferase</keyword>
<dbReference type="InterPro" id="IPR011263">
    <property type="entry name" value="DNA-dir_RNA_pol_RpoA/D/Rpb3"/>
</dbReference>
<comment type="subunit">
    <text evidence="11 12">Homodimer. The RNAP catalytic core consists of 2 alpha, 1 beta, 1 beta' and 1 omega subunit. When a sigma factor is associated with the core the holoenzyme is formed, which can initiate transcription.</text>
</comment>
<evidence type="ECO:0000313" key="15">
    <source>
        <dbReference type="EMBL" id="AER66410.1"/>
    </source>
</evidence>
<keyword evidence="7 12" id="KW-0804">Transcription</keyword>
<dbReference type="STRING" id="580340.Tlie_0675"/>
<dbReference type="GO" id="GO:0003899">
    <property type="term" value="F:DNA-directed RNA polymerase activity"/>
    <property type="evidence" value="ECO:0007669"/>
    <property type="project" value="UniProtKB-UniRule"/>
</dbReference>
<dbReference type="Gene3D" id="2.170.120.12">
    <property type="entry name" value="DNA-directed RNA polymerase, insert domain"/>
    <property type="match status" value="1"/>
</dbReference>
<evidence type="ECO:0000259" key="14">
    <source>
        <dbReference type="SMART" id="SM00662"/>
    </source>
</evidence>
<keyword evidence="16" id="KW-1185">Reference proteome</keyword>
<evidence type="ECO:0000256" key="6">
    <source>
        <dbReference type="ARBA" id="ARBA00022695"/>
    </source>
</evidence>
<evidence type="ECO:0000256" key="10">
    <source>
        <dbReference type="ARBA" id="ARBA00048552"/>
    </source>
</evidence>
<dbReference type="InterPro" id="IPR036603">
    <property type="entry name" value="RBP11-like"/>
</dbReference>
<dbReference type="GO" id="GO:0000428">
    <property type="term" value="C:DNA-directed RNA polymerase complex"/>
    <property type="evidence" value="ECO:0007669"/>
    <property type="project" value="UniProtKB-KW"/>
</dbReference>
<comment type="similarity">
    <text evidence="1 12">Belongs to the RNA polymerase alpha chain family.</text>
</comment>
<dbReference type="Pfam" id="PF01193">
    <property type="entry name" value="RNA_pol_L"/>
    <property type="match status" value="1"/>
</dbReference>
<dbReference type="Pfam" id="PF03118">
    <property type="entry name" value="RNA_pol_A_CTD"/>
    <property type="match status" value="1"/>
</dbReference>
<dbReference type="GO" id="GO:0046983">
    <property type="term" value="F:protein dimerization activity"/>
    <property type="evidence" value="ECO:0007669"/>
    <property type="project" value="InterPro"/>
</dbReference>
<organism evidence="15 16">
    <name type="scientific">Thermovirga lienii (strain ATCC BAA-1197 / DSM 17291 / Cas60314)</name>
    <dbReference type="NCBI Taxonomy" id="580340"/>
    <lineage>
        <taxon>Bacteria</taxon>
        <taxon>Thermotogati</taxon>
        <taxon>Synergistota</taxon>
        <taxon>Synergistia</taxon>
        <taxon>Synergistales</taxon>
        <taxon>Thermovirgaceae</taxon>
        <taxon>Thermovirga</taxon>
    </lineage>
</organism>
<dbReference type="eggNOG" id="COG0202">
    <property type="taxonomic scope" value="Bacteria"/>
</dbReference>
<dbReference type="SMART" id="SM00662">
    <property type="entry name" value="RPOLD"/>
    <property type="match status" value="1"/>
</dbReference>
<dbReference type="SUPFAM" id="SSF56553">
    <property type="entry name" value="Insert subdomain of RNA polymerase alpha subunit"/>
    <property type="match status" value="1"/>
</dbReference>
<dbReference type="EC" id="2.7.7.6" evidence="2 12"/>
<dbReference type="GO" id="GO:0005737">
    <property type="term" value="C:cytoplasm"/>
    <property type="evidence" value="ECO:0007669"/>
    <property type="project" value="UniProtKB-ARBA"/>
</dbReference>
<reference evidence="16" key="1">
    <citation type="submission" date="2011-10" db="EMBL/GenBank/DDBJ databases">
        <title>The complete genome of chromosome of Thermovirga lienii DSM 17291.</title>
        <authorList>
            <consortium name="US DOE Joint Genome Institute (JGI-PGF)"/>
            <person name="Lucas S."/>
            <person name="Copeland A."/>
            <person name="Lapidus A."/>
            <person name="Glavina del Rio T."/>
            <person name="Dalin E."/>
            <person name="Tice H."/>
            <person name="Bruce D."/>
            <person name="Goodwin L."/>
            <person name="Pitluck S."/>
            <person name="Peters L."/>
            <person name="Mikhailova N."/>
            <person name="Saunders E."/>
            <person name="Kyrpides N."/>
            <person name="Mavromatis K."/>
            <person name="Ivanova N."/>
            <person name="Last F.I."/>
            <person name="Brettin T."/>
            <person name="Detter J.C."/>
            <person name="Han C."/>
            <person name="Larimer F."/>
            <person name="Land M."/>
            <person name="Hauser L."/>
            <person name="Markowitz V."/>
            <person name="Cheng J.-F."/>
            <person name="Hugenholtz P."/>
            <person name="Woyke T."/>
            <person name="Wu D."/>
            <person name="Spring S."/>
            <person name="Schroeder M."/>
            <person name="Brambilla E.-M."/>
            <person name="Klenk H.-P."/>
            <person name="Eisen J.A."/>
        </authorList>
    </citation>
    <scope>NUCLEOTIDE SEQUENCE [LARGE SCALE GENOMIC DNA]</scope>
    <source>
        <strain evidence="16">ATCC BAA-1197 / DSM 17291 / Cas60314</strain>
    </source>
</reference>
<dbReference type="InterPro" id="IPR011262">
    <property type="entry name" value="DNA-dir_RNA_pol_insert"/>
</dbReference>
<feature type="region of interest" description="Disordered" evidence="13">
    <location>
        <begin position="233"/>
        <end position="253"/>
    </location>
</feature>
<evidence type="ECO:0000256" key="11">
    <source>
        <dbReference type="ARBA" id="ARBA00066029"/>
    </source>
</evidence>
<evidence type="ECO:0000256" key="4">
    <source>
        <dbReference type="ARBA" id="ARBA00022478"/>
    </source>
</evidence>
<name>G7V8W9_THELD</name>
<comment type="domain">
    <text evidence="12">The N-terminal domain is essential for RNAP assembly and basal transcription, whereas the C-terminal domain is involved in interaction with transcriptional regulators and with upstream promoter elements.</text>
</comment>
<feature type="region of interest" description="Alpha N-terminal domain (alpha-NTD)" evidence="12">
    <location>
        <begin position="1"/>
        <end position="237"/>
    </location>
</feature>
<dbReference type="GO" id="GO:0006351">
    <property type="term" value="P:DNA-templated transcription"/>
    <property type="evidence" value="ECO:0007669"/>
    <property type="project" value="UniProtKB-UniRule"/>
</dbReference>
<dbReference type="FunFam" id="2.170.120.12:FF:000001">
    <property type="entry name" value="DNA-directed RNA polymerase subunit alpha"/>
    <property type="match status" value="1"/>
</dbReference>
<feature type="compositionally biased region" description="Basic and acidic residues" evidence="13">
    <location>
        <begin position="325"/>
        <end position="339"/>
    </location>
</feature>
<comment type="function">
    <text evidence="12">DNA-dependent RNA polymerase catalyzes the transcription of DNA into RNA using the four ribonucleoside triphosphates as substrates.</text>
</comment>
<dbReference type="Gene3D" id="3.30.1360.10">
    <property type="entry name" value="RNA polymerase, RBP11-like subunit"/>
    <property type="match status" value="1"/>
</dbReference>
<dbReference type="CDD" id="cd06928">
    <property type="entry name" value="RNAP_alpha_NTD"/>
    <property type="match status" value="1"/>
</dbReference>
<comment type="catalytic activity">
    <reaction evidence="10 12">
        <text>RNA(n) + a ribonucleoside 5'-triphosphate = RNA(n+1) + diphosphate</text>
        <dbReference type="Rhea" id="RHEA:21248"/>
        <dbReference type="Rhea" id="RHEA-COMP:14527"/>
        <dbReference type="Rhea" id="RHEA-COMP:17342"/>
        <dbReference type="ChEBI" id="CHEBI:33019"/>
        <dbReference type="ChEBI" id="CHEBI:61557"/>
        <dbReference type="ChEBI" id="CHEBI:140395"/>
        <dbReference type="EC" id="2.7.7.6"/>
    </reaction>
</comment>